<name>A0A9N9L8X7_9HELO</name>
<reference evidence="1" key="1">
    <citation type="submission" date="2021-07" db="EMBL/GenBank/DDBJ databases">
        <authorList>
            <person name="Durling M."/>
        </authorList>
    </citation>
    <scope>NUCLEOTIDE SEQUENCE</scope>
</reference>
<dbReference type="OrthoDB" id="10449109at2759"/>
<accession>A0A9N9L8X7</accession>
<protein>
    <submittedName>
        <fullName evidence="1">Uncharacterized protein</fullName>
    </submittedName>
</protein>
<sequence length="219" mass="24402">MSVSKSIPAFSVVEPISKALKSAIMDADVETLRVAIFQLCERGESTSVRSTLEKWLVPKKDLNELIALKGDKEGSSSKPIDIPSSPKAHSPQLATCEHCNEDFDLLENEEKACAKHTGMMTLGLFISNIAEQNLNTPTWIRKFGMTTTRTVIGIQMILLTSLVMQEVFFMNVVIDLLLTRDVHQRNTKATAVTYSYRPTAGVKRRLSIQGPEPKVIRLR</sequence>
<proteinExistence type="predicted"/>
<keyword evidence="2" id="KW-1185">Reference proteome</keyword>
<evidence type="ECO:0000313" key="2">
    <source>
        <dbReference type="Proteomes" id="UP000701801"/>
    </source>
</evidence>
<gene>
    <name evidence="1" type="ORF">HYALB_00003425</name>
</gene>
<evidence type="ECO:0000313" key="1">
    <source>
        <dbReference type="EMBL" id="CAG8970670.1"/>
    </source>
</evidence>
<dbReference type="Proteomes" id="UP000701801">
    <property type="component" value="Unassembled WGS sequence"/>
</dbReference>
<dbReference type="AlphaFoldDB" id="A0A9N9L8X7"/>
<organism evidence="1 2">
    <name type="scientific">Hymenoscyphus albidus</name>
    <dbReference type="NCBI Taxonomy" id="595503"/>
    <lineage>
        <taxon>Eukaryota</taxon>
        <taxon>Fungi</taxon>
        <taxon>Dikarya</taxon>
        <taxon>Ascomycota</taxon>
        <taxon>Pezizomycotina</taxon>
        <taxon>Leotiomycetes</taxon>
        <taxon>Helotiales</taxon>
        <taxon>Helotiaceae</taxon>
        <taxon>Hymenoscyphus</taxon>
    </lineage>
</organism>
<comment type="caution">
    <text evidence="1">The sequence shown here is derived from an EMBL/GenBank/DDBJ whole genome shotgun (WGS) entry which is preliminary data.</text>
</comment>
<dbReference type="EMBL" id="CAJVRM010000001">
    <property type="protein sequence ID" value="CAG8970670.1"/>
    <property type="molecule type" value="Genomic_DNA"/>
</dbReference>